<evidence type="ECO:0000313" key="2">
    <source>
        <dbReference type="Proteomes" id="UP000055035"/>
    </source>
</evidence>
<name>A0A0W0VDW9_9GAMM</name>
<dbReference type="RefSeq" id="WP_058471771.1">
    <property type="nucleotide sequence ID" value="NZ_CAAAIC010000001.1"/>
</dbReference>
<accession>A0A0W0VDW9</accession>
<comment type="caution">
    <text evidence="1">The sequence shown here is derived from an EMBL/GenBank/DDBJ whole genome shotgun (WGS) entry which is preliminary data.</text>
</comment>
<reference evidence="1 2" key="1">
    <citation type="submission" date="2015-11" db="EMBL/GenBank/DDBJ databases">
        <title>Genomic analysis of 38 Legionella species identifies large and diverse effector repertoires.</title>
        <authorList>
            <person name="Burstein D."/>
            <person name="Amaro F."/>
            <person name="Zusman T."/>
            <person name="Lifshitz Z."/>
            <person name="Cohen O."/>
            <person name="Gilbert J.A."/>
            <person name="Pupko T."/>
            <person name="Shuman H.A."/>
            <person name="Segal G."/>
        </authorList>
    </citation>
    <scope>NUCLEOTIDE SEQUENCE [LARGE SCALE GENOMIC DNA]</scope>
    <source>
        <strain evidence="1 2">BL-540</strain>
    </source>
</reference>
<protein>
    <submittedName>
        <fullName evidence="1">Uncharacterized protein</fullName>
    </submittedName>
</protein>
<sequence>MIKITRDEFLTLALIPDIADAKDIEWFKSNNENKLGLIIQLNSSNRYDYLVYEKDQAAEYILYPNEHDFSSIDYDKVYQHLEQELTSPIRNN</sequence>
<evidence type="ECO:0000313" key="1">
    <source>
        <dbReference type="EMBL" id="KTD18077.1"/>
    </source>
</evidence>
<dbReference type="Proteomes" id="UP000055035">
    <property type="component" value="Unassembled WGS sequence"/>
</dbReference>
<dbReference type="OrthoDB" id="5648664at2"/>
<dbReference type="AlphaFoldDB" id="A0A0W0VDW9"/>
<dbReference type="PATRIC" id="fig|456.5.peg.2562"/>
<keyword evidence="2" id="KW-1185">Reference proteome</keyword>
<dbReference type="EMBL" id="LNYJ01000011">
    <property type="protein sequence ID" value="KTD18077.1"/>
    <property type="molecule type" value="Genomic_DNA"/>
</dbReference>
<organism evidence="1 2">
    <name type="scientific">Legionella jordanis</name>
    <dbReference type="NCBI Taxonomy" id="456"/>
    <lineage>
        <taxon>Bacteria</taxon>
        <taxon>Pseudomonadati</taxon>
        <taxon>Pseudomonadota</taxon>
        <taxon>Gammaproteobacteria</taxon>
        <taxon>Legionellales</taxon>
        <taxon>Legionellaceae</taxon>
        <taxon>Legionella</taxon>
    </lineage>
</organism>
<proteinExistence type="predicted"/>
<gene>
    <name evidence="1" type="ORF">Ljor_2383</name>
</gene>